<gene>
    <name evidence="1" type="ORF">T310_1470</name>
</gene>
<evidence type="ECO:0000313" key="1">
    <source>
        <dbReference type="EMBL" id="KKA24441.1"/>
    </source>
</evidence>
<organism evidence="1 2">
    <name type="scientific">Rasamsonia emersonii (strain ATCC 16479 / CBS 393.64 / IMI 116815)</name>
    <dbReference type="NCBI Taxonomy" id="1408163"/>
    <lineage>
        <taxon>Eukaryota</taxon>
        <taxon>Fungi</taxon>
        <taxon>Dikarya</taxon>
        <taxon>Ascomycota</taxon>
        <taxon>Pezizomycotina</taxon>
        <taxon>Eurotiomycetes</taxon>
        <taxon>Eurotiomycetidae</taxon>
        <taxon>Eurotiales</taxon>
        <taxon>Trichocomaceae</taxon>
        <taxon>Rasamsonia</taxon>
    </lineage>
</organism>
<dbReference type="Proteomes" id="UP000053958">
    <property type="component" value="Unassembled WGS sequence"/>
</dbReference>
<reference evidence="1 2" key="1">
    <citation type="submission" date="2015-04" db="EMBL/GenBank/DDBJ databases">
        <authorList>
            <person name="Heijne W.H."/>
            <person name="Fedorova N.D."/>
            <person name="Nierman W.C."/>
            <person name="Vollebregt A.W."/>
            <person name="Zhao Z."/>
            <person name="Wu L."/>
            <person name="Kumar M."/>
            <person name="Stam H."/>
            <person name="van den Berg M.A."/>
            <person name="Pel H.J."/>
        </authorList>
    </citation>
    <scope>NUCLEOTIDE SEQUENCE [LARGE SCALE GENOMIC DNA]</scope>
    <source>
        <strain evidence="1 2">CBS 393.64</strain>
    </source>
</reference>
<dbReference type="RefSeq" id="XP_013331053.1">
    <property type="nucleotide sequence ID" value="XM_013475599.1"/>
</dbReference>
<evidence type="ECO:0000313" key="2">
    <source>
        <dbReference type="Proteomes" id="UP000053958"/>
    </source>
</evidence>
<sequence>MAYNCNNTVSYLIRRTVQKYHTYIQNTRTQLGTPYSTVACLPPSSSQFFSLIKATILIGLVSDKLALPSYEVIALHAGVLRIQYLLDIPV</sequence>
<accession>A0A0F4Z2X1</accession>
<comment type="caution">
    <text evidence="1">The sequence shown here is derived from an EMBL/GenBank/DDBJ whole genome shotgun (WGS) entry which is preliminary data.</text>
</comment>
<keyword evidence="2" id="KW-1185">Reference proteome</keyword>
<dbReference type="GeneID" id="25313821"/>
<dbReference type="AlphaFoldDB" id="A0A0F4Z2X1"/>
<protein>
    <submittedName>
        <fullName evidence="1">Uncharacterized protein</fullName>
    </submittedName>
</protein>
<proteinExistence type="predicted"/>
<name>A0A0F4Z2X1_RASE3</name>
<dbReference type="EMBL" id="LASV01000061">
    <property type="protein sequence ID" value="KKA24441.1"/>
    <property type="molecule type" value="Genomic_DNA"/>
</dbReference>